<protein>
    <submittedName>
        <fullName evidence="1">Uncharacterized protein</fullName>
    </submittedName>
</protein>
<organism evidence="1 2">
    <name type="scientific">Liparis tanakae</name>
    <name type="common">Tanaka's snailfish</name>
    <dbReference type="NCBI Taxonomy" id="230148"/>
    <lineage>
        <taxon>Eukaryota</taxon>
        <taxon>Metazoa</taxon>
        <taxon>Chordata</taxon>
        <taxon>Craniata</taxon>
        <taxon>Vertebrata</taxon>
        <taxon>Euteleostomi</taxon>
        <taxon>Actinopterygii</taxon>
        <taxon>Neopterygii</taxon>
        <taxon>Teleostei</taxon>
        <taxon>Neoteleostei</taxon>
        <taxon>Acanthomorphata</taxon>
        <taxon>Eupercaria</taxon>
        <taxon>Perciformes</taxon>
        <taxon>Cottioidei</taxon>
        <taxon>Cottales</taxon>
        <taxon>Liparidae</taxon>
        <taxon>Liparis</taxon>
    </lineage>
</organism>
<evidence type="ECO:0000313" key="2">
    <source>
        <dbReference type="Proteomes" id="UP000314294"/>
    </source>
</evidence>
<gene>
    <name evidence="1" type="ORF">EYF80_044584</name>
</gene>
<name>A0A4Z2FVH5_9TELE</name>
<reference evidence="1 2" key="1">
    <citation type="submission" date="2019-03" db="EMBL/GenBank/DDBJ databases">
        <title>First draft genome of Liparis tanakae, snailfish: a comprehensive survey of snailfish specific genes.</title>
        <authorList>
            <person name="Kim W."/>
            <person name="Song I."/>
            <person name="Jeong J.-H."/>
            <person name="Kim D."/>
            <person name="Kim S."/>
            <person name="Ryu S."/>
            <person name="Song J.Y."/>
            <person name="Lee S.K."/>
        </authorList>
    </citation>
    <scope>NUCLEOTIDE SEQUENCE [LARGE SCALE GENOMIC DNA]</scope>
    <source>
        <tissue evidence="1">Muscle</tissue>
    </source>
</reference>
<comment type="caution">
    <text evidence="1">The sequence shown here is derived from an EMBL/GenBank/DDBJ whole genome shotgun (WGS) entry which is preliminary data.</text>
</comment>
<keyword evidence="2" id="KW-1185">Reference proteome</keyword>
<dbReference type="Proteomes" id="UP000314294">
    <property type="component" value="Unassembled WGS sequence"/>
</dbReference>
<proteinExistence type="predicted"/>
<accession>A0A4Z2FVH5</accession>
<evidence type="ECO:0000313" key="1">
    <source>
        <dbReference type="EMBL" id="TNN45206.1"/>
    </source>
</evidence>
<dbReference type="AlphaFoldDB" id="A0A4Z2FVH5"/>
<dbReference type="EMBL" id="SRLO01000860">
    <property type="protein sequence ID" value="TNN45206.1"/>
    <property type="molecule type" value="Genomic_DNA"/>
</dbReference>
<sequence>MDTGSGLHIEDVVNQRDAGHLLQGAHVSSVDPDGVDLDARGPSRSRDLLHLVLGSPVCDDDGHLGDFPGAKPGSRLLCEGFVHRGLYGEARHGAGRQGLDSGDGFLHVGFVVVAFEEELNLDRAGVVDHSHPGGVGADVQRVDHVSQEYLHLLKLTGTHAARAVDDKHQVQRTAPALRVHLW</sequence>